<dbReference type="Proteomes" id="UP001372338">
    <property type="component" value="Unassembled WGS sequence"/>
</dbReference>
<dbReference type="AlphaFoldDB" id="A0AAN9E9D5"/>
<proteinExistence type="predicted"/>
<protein>
    <recommendedName>
        <fullName evidence="1">F-box domain-containing protein</fullName>
    </recommendedName>
</protein>
<name>A0AAN9E9D5_CROPI</name>
<keyword evidence="3" id="KW-1185">Reference proteome</keyword>
<dbReference type="InterPro" id="IPR001810">
    <property type="entry name" value="F-box_dom"/>
</dbReference>
<dbReference type="Gene3D" id="3.80.10.10">
    <property type="entry name" value="Ribonuclease Inhibitor"/>
    <property type="match status" value="1"/>
</dbReference>
<dbReference type="PANTHER" id="PTHR34145:SF28">
    <property type="entry name" value="F-BOX DOMAIN-CONTAINING PROTEIN"/>
    <property type="match status" value="1"/>
</dbReference>
<organism evidence="2 3">
    <name type="scientific">Crotalaria pallida</name>
    <name type="common">Smooth rattlebox</name>
    <name type="synonym">Crotalaria striata</name>
    <dbReference type="NCBI Taxonomy" id="3830"/>
    <lineage>
        <taxon>Eukaryota</taxon>
        <taxon>Viridiplantae</taxon>
        <taxon>Streptophyta</taxon>
        <taxon>Embryophyta</taxon>
        <taxon>Tracheophyta</taxon>
        <taxon>Spermatophyta</taxon>
        <taxon>Magnoliopsida</taxon>
        <taxon>eudicotyledons</taxon>
        <taxon>Gunneridae</taxon>
        <taxon>Pentapetalae</taxon>
        <taxon>rosids</taxon>
        <taxon>fabids</taxon>
        <taxon>Fabales</taxon>
        <taxon>Fabaceae</taxon>
        <taxon>Papilionoideae</taxon>
        <taxon>50 kb inversion clade</taxon>
        <taxon>genistoids sensu lato</taxon>
        <taxon>core genistoids</taxon>
        <taxon>Crotalarieae</taxon>
        <taxon>Crotalaria</taxon>
    </lineage>
</organism>
<comment type="caution">
    <text evidence="2">The sequence shown here is derived from an EMBL/GenBank/DDBJ whole genome shotgun (WGS) entry which is preliminary data.</text>
</comment>
<dbReference type="EMBL" id="JAYWIO010000007">
    <property type="protein sequence ID" value="KAK7250458.1"/>
    <property type="molecule type" value="Genomic_DNA"/>
</dbReference>
<dbReference type="SUPFAM" id="SSF52047">
    <property type="entry name" value="RNI-like"/>
    <property type="match status" value="1"/>
</dbReference>
<dbReference type="PROSITE" id="PS50181">
    <property type="entry name" value="FBOX"/>
    <property type="match status" value="1"/>
</dbReference>
<dbReference type="SUPFAM" id="SSF81383">
    <property type="entry name" value="F-box domain"/>
    <property type="match status" value="1"/>
</dbReference>
<evidence type="ECO:0000259" key="1">
    <source>
        <dbReference type="PROSITE" id="PS50181"/>
    </source>
</evidence>
<gene>
    <name evidence="2" type="ORF">RIF29_32910</name>
</gene>
<dbReference type="PANTHER" id="PTHR34145">
    <property type="entry name" value="OS02G0105600 PROTEIN"/>
    <property type="match status" value="1"/>
</dbReference>
<dbReference type="Gene3D" id="1.20.1280.50">
    <property type="match status" value="1"/>
</dbReference>
<dbReference type="InterPro" id="IPR036047">
    <property type="entry name" value="F-box-like_dom_sf"/>
</dbReference>
<evidence type="ECO:0000313" key="2">
    <source>
        <dbReference type="EMBL" id="KAK7250458.1"/>
    </source>
</evidence>
<dbReference type="InterPro" id="IPR032675">
    <property type="entry name" value="LRR_dom_sf"/>
</dbReference>
<accession>A0AAN9E9D5</accession>
<dbReference type="Pfam" id="PF00646">
    <property type="entry name" value="F-box"/>
    <property type="match status" value="1"/>
</dbReference>
<dbReference type="InterPro" id="IPR053772">
    <property type="entry name" value="At1g61320/At1g61330-like"/>
</dbReference>
<reference evidence="2 3" key="1">
    <citation type="submission" date="2024-01" db="EMBL/GenBank/DDBJ databases">
        <title>The genomes of 5 underutilized Papilionoideae crops provide insights into root nodulation and disease resistanc.</title>
        <authorList>
            <person name="Yuan L."/>
        </authorList>
    </citation>
    <scope>NUCLEOTIDE SEQUENCE [LARGE SCALE GENOMIC DNA]</scope>
    <source>
        <strain evidence="2">ZHUSHIDOU_FW_LH</strain>
        <tissue evidence="2">Leaf</tissue>
    </source>
</reference>
<dbReference type="InterPro" id="IPR055357">
    <property type="entry name" value="LRR_At1g61320_AtMIF1"/>
</dbReference>
<evidence type="ECO:0000313" key="3">
    <source>
        <dbReference type="Proteomes" id="UP001372338"/>
    </source>
</evidence>
<sequence>MHKMIEKHKHKKQMLLLLESCEDNNLIRKLPDSILSHILSSLTIREAVRTSILSSEWRYICTNRTDLVLDAENILDVEQQHYSVANLCCHMSEVHRFMAKKSRTYAFVDSVKSYLSRLSEVRKVVKLKVCFTIRRYSYGCNDLDDWINFAIDKNVEEIDLCLLEEEGQIHHARYDDDDGGGALYVFPCDIVGKESETAEKNGSKSFLKCLKLAHCILAPYKSYNYGFTTLTSMELIKVDLVSGEHMLNLLASCTNLEWLSFSECYNMEYLKIEHPFCQKLKYLNVNLCYHLKAIVLRSSNLETLEYKGSVIDFFFDAPRLRTVFSHVSASTASHREIWPVFRLPTDLPYLETLFLECSCYMGGVMRKRLPTFPNLRHLIVIKVAVFRQDLSWIVTALKACPTLTRLELHLRTYLSIDEEIRKTNWPTFTHNHLKEVAITGIRGHSSEIEIAIYLLKNATGLEKMIIDPRPRIYLGNGKWGLSEACEDWSRVGKKKVFENLMQQVCTTSVKLMIY</sequence>
<feature type="domain" description="F-box" evidence="1">
    <location>
        <begin position="24"/>
        <end position="72"/>
    </location>
</feature>
<dbReference type="Pfam" id="PF23622">
    <property type="entry name" value="LRR_At1g61320_AtMIF1"/>
    <property type="match status" value="1"/>
</dbReference>